<keyword evidence="5" id="KW-0808">Transferase</keyword>
<dbReference type="GO" id="GO:0002143">
    <property type="term" value="P:tRNA wobble position uridine thiolation"/>
    <property type="evidence" value="ECO:0007669"/>
    <property type="project" value="InterPro"/>
</dbReference>
<name>A0A088N9Y7_9GAMM</name>
<dbReference type="PANTHER" id="PTHR33279">
    <property type="entry name" value="SULFUR CARRIER PROTEIN YEDF-RELATED"/>
    <property type="match status" value="1"/>
</dbReference>
<evidence type="ECO:0000259" key="4">
    <source>
        <dbReference type="Pfam" id="PF01206"/>
    </source>
</evidence>
<keyword evidence="2 3" id="KW-0963">Cytoplasm</keyword>
<dbReference type="EMBL" id="CP008985">
    <property type="protein sequence ID" value="AIN46953.1"/>
    <property type="molecule type" value="Genomic_DNA"/>
</dbReference>
<dbReference type="HAMAP" id="MF_00413">
    <property type="entry name" value="Thiourid_synth_A"/>
    <property type="match status" value="1"/>
</dbReference>
<dbReference type="NCBIfam" id="NF001423">
    <property type="entry name" value="PRK00299.1"/>
    <property type="match status" value="1"/>
</dbReference>
<evidence type="ECO:0000256" key="1">
    <source>
        <dbReference type="ARBA" id="ARBA00008984"/>
    </source>
</evidence>
<dbReference type="eggNOG" id="COG0425">
    <property type="taxonomic scope" value="Bacteria"/>
</dbReference>
<comment type="subcellular location">
    <subcellularLocation>
        <location evidence="3">Cytoplasm</location>
    </subcellularLocation>
</comment>
<dbReference type="RefSeq" id="WP_420021800.1">
    <property type="nucleotide sequence ID" value="NZ_CP008985.1"/>
</dbReference>
<dbReference type="Proteomes" id="UP000067325">
    <property type="component" value="Chromosome"/>
</dbReference>
<feature type="active site" description="Cysteine persulfide intermediate" evidence="3">
    <location>
        <position position="21"/>
    </location>
</feature>
<dbReference type="InterPro" id="IPR022931">
    <property type="entry name" value="Sulphur_carrier_TusA"/>
</dbReference>
<proteinExistence type="inferred from homology"/>
<reference evidence="5 6" key="1">
    <citation type="journal article" date="2014" name="MBio">
        <title>Differential genome evolution between companion symbionts in an insect-bacterial symbiosis.</title>
        <authorList>
            <person name="Bennett G.M."/>
            <person name="McCutcheon J.P."/>
            <person name="MacDonald B.R."/>
            <person name="Romanovicz D."/>
            <person name="Moran N.A."/>
        </authorList>
    </citation>
    <scope>NUCLEOTIDE SEQUENCE [LARGE SCALE GENOMIC DNA]</scope>
    <source>
        <strain evidence="5 6">BGSS</strain>
    </source>
</reference>
<dbReference type="PANTHER" id="PTHR33279:SF2">
    <property type="entry name" value="SULFUR CARRIER PROTEIN TUSA"/>
    <property type="match status" value="1"/>
</dbReference>
<evidence type="ECO:0000256" key="3">
    <source>
        <dbReference type="HAMAP-Rule" id="MF_00413"/>
    </source>
</evidence>
<sequence length="96" mass="11142">MLISKVFDSANEILDARGLRCPEPVMILRKTLRHMPEEQILLIITDDPSTIRDIPSFCRFMEHTLLAQATKQLPYHYLLRKEGKRKEGAPKKIRIG</sequence>
<dbReference type="GO" id="GO:0097163">
    <property type="term" value="F:sulfur carrier activity"/>
    <property type="evidence" value="ECO:0007669"/>
    <property type="project" value="UniProtKB-UniRule"/>
</dbReference>
<dbReference type="Gene3D" id="3.30.110.40">
    <property type="entry name" value="TusA-like domain"/>
    <property type="match status" value="1"/>
</dbReference>
<dbReference type="KEGG" id="bcib:IM45_135"/>
<dbReference type="InterPro" id="IPR001455">
    <property type="entry name" value="TusA-like"/>
</dbReference>
<evidence type="ECO:0000256" key="2">
    <source>
        <dbReference type="ARBA" id="ARBA00022490"/>
    </source>
</evidence>
<dbReference type="AlphaFoldDB" id="A0A088N9Y7"/>
<accession>A0A088N9Y7</accession>
<comment type="function">
    <text evidence="3">Sulfur carrier protein which probably makes part of a sulfur-relay system.</text>
</comment>
<dbReference type="GO" id="GO:0005737">
    <property type="term" value="C:cytoplasm"/>
    <property type="evidence" value="ECO:0007669"/>
    <property type="project" value="UniProtKB-SubCell"/>
</dbReference>
<dbReference type="SUPFAM" id="SSF64307">
    <property type="entry name" value="SirA-like"/>
    <property type="match status" value="1"/>
</dbReference>
<organism evidence="5 6">
    <name type="scientific">Candidatus Palibaumannia cicadellinicola</name>
    <dbReference type="NCBI Taxonomy" id="186490"/>
    <lineage>
        <taxon>Bacteria</taxon>
        <taxon>Pseudomonadati</taxon>
        <taxon>Pseudomonadota</taxon>
        <taxon>Gammaproteobacteria</taxon>
        <taxon>Candidatus Palibaumannia</taxon>
    </lineage>
</organism>
<evidence type="ECO:0000313" key="6">
    <source>
        <dbReference type="Proteomes" id="UP000067325"/>
    </source>
</evidence>
<comment type="similarity">
    <text evidence="1 3">Belongs to the sulfur carrier protein TusA family.</text>
</comment>
<protein>
    <recommendedName>
        <fullName evidence="3">Sulfur carrier protein TusA</fullName>
    </recommendedName>
</protein>
<gene>
    <name evidence="3" type="primary">tusA</name>
    <name evidence="5" type="ORF">IM45_135</name>
</gene>
<dbReference type="InterPro" id="IPR036868">
    <property type="entry name" value="TusA-like_sf"/>
</dbReference>
<dbReference type="Pfam" id="PF01206">
    <property type="entry name" value="TusA"/>
    <property type="match status" value="1"/>
</dbReference>
<dbReference type="GO" id="GO:0016740">
    <property type="term" value="F:transferase activity"/>
    <property type="evidence" value="ECO:0007669"/>
    <property type="project" value="UniProtKB-KW"/>
</dbReference>
<evidence type="ECO:0000313" key="5">
    <source>
        <dbReference type="EMBL" id="AIN46953.1"/>
    </source>
</evidence>
<feature type="domain" description="UPF0033" evidence="4">
    <location>
        <begin position="13"/>
        <end position="81"/>
    </location>
</feature>